<dbReference type="InterPro" id="IPR001480">
    <property type="entry name" value="Bulb-type_lectin_dom"/>
</dbReference>
<gene>
    <name evidence="6" type="ORF">CASFOL_035339</name>
</gene>
<reference evidence="7" key="1">
    <citation type="journal article" date="2024" name="IScience">
        <title>Strigolactones Initiate the Formation of Haustorium-like Structures in Castilleja.</title>
        <authorList>
            <person name="Buerger M."/>
            <person name="Peterson D."/>
            <person name="Chory J."/>
        </authorList>
    </citation>
    <scope>NUCLEOTIDE SEQUENCE [LARGE SCALE GENOMIC DNA]</scope>
</reference>
<dbReference type="Proteomes" id="UP001632038">
    <property type="component" value="Unassembled WGS sequence"/>
</dbReference>
<evidence type="ECO:0000256" key="2">
    <source>
        <dbReference type="ARBA" id="ARBA00023157"/>
    </source>
</evidence>
<dbReference type="EMBL" id="JAVIJP010000066">
    <property type="protein sequence ID" value="KAL3620427.1"/>
    <property type="molecule type" value="Genomic_DNA"/>
</dbReference>
<name>A0ABD3BT17_9LAMI</name>
<dbReference type="Pfam" id="PF00954">
    <property type="entry name" value="S_locus_glycop"/>
    <property type="match status" value="1"/>
</dbReference>
<feature type="chain" id="PRO_5044828162" description="Bulb-type lectin domain-containing protein" evidence="4">
    <location>
        <begin position="22"/>
        <end position="419"/>
    </location>
</feature>
<organism evidence="6 7">
    <name type="scientific">Castilleja foliolosa</name>
    <dbReference type="NCBI Taxonomy" id="1961234"/>
    <lineage>
        <taxon>Eukaryota</taxon>
        <taxon>Viridiplantae</taxon>
        <taxon>Streptophyta</taxon>
        <taxon>Embryophyta</taxon>
        <taxon>Tracheophyta</taxon>
        <taxon>Spermatophyta</taxon>
        <taxon>Magnoliopsida</taxon>
        <taxon>eudicotyledons</taxon>
        <taxon>Gunneridae</taxon>
        <taxon>Pentapetalae</taxon>
        <taxon>asterids</taxon>
        <taxon>lamiids</taxon>
        <taxon>Lamiales</taxon>
        <taxon>Orobanchaceae</taxon>
        <taxon>Pedicularideae</taxon>
        <taxon>Castillejinae</taxon>
        <taxon>Castilleja</taxon>
    </lineage>
</organism>
<dbReference type="PROSITE" id="PS50927">
    <property type="entry name" value="BULB_LECTIN"/>
    <property type="match status" value="1"/>
</dbReference>
<evidence type="ECO:0000256" key="3">
    <source>
        <dbReference type="ARBA" id="ARBA00023180"/>
    </source>
</evidence>
<feature type="signal peptide" evidence="4">
    <location>
        <begin position="1"/>
        <end position="21"/>
    </location>
</feature>
<dbReference type="InterPro" id="IPR000858">
    <property type="entry name" value="S_locus_glycoprot_dom"/>
</dbReference>
<proteinExistence type="predicted"/>
<evidence type="ECO:0000313" key="7">
    <source>
        <dbReference type="Proteomes" id="UP001632038"/>
    </source>
</evidence>
<dbReference type="Gene3D" id="2.90.10.10">
    <property type="entry name" value="Bulb-type lectin domain"/>
    <property type="match status" value="2"/>
</dbReference>
<dbReference type="InterPro" id="IPR051343">
    <property type="entry name" value="G-type_lectin_kinases/EP1-like"/>
</dbReference>
<comment type="caution">
    <text evidence="6">The sequence shown here is derived from an EMBL/GenBank/DDBJ whole genome shotgun (WGS) entry which is preliminary data.</text>
</comment>
<evidence type="ECO:0000259" key="5">
    <source>
        <dbReference type="PROSITE" id="PS50927"/>
    </source>
</evidence>
<feature type="domain" description="Bulb-type lectin" evidence="5">
    <location>
        <begin position="24"/>
        <end position="146"/>
    </location>
</feature>
<sequence length="419" mass="45838">MVSLIIITLIMIMLPIFSSMAQSLHNVTLGSVLTAGQNATWQSSSGEFAFGFQQVPAGGYILSIVFAKMAKKTIVWSANRDIIVGVGSKVQLSDDGSQLVLSSPNGTQIWAASLNGSGVAAYGAMLDNGNFVLVEKNSTSYLWQSFNEPTDTLLPGQVLNQDGSLFSSLNETDYSRGRFKLIMQTDNNLVLYPRNHPYDDIFTAYWASNTLATGISRAIFKESGYLSVVYQDGTTKDFFSETVNPTNFYQRLTLDHDGVLRRYVYSKTGGSWLVHDFLPPNICDVVVGNKGGGVCGFNSVCTLVDEKPECSCPGGYSLSEPANKVAGCKPDFTRQGCGQKSTGGFKLVELNSTEWPDSEYEYYGSVTEDMCSESCLKDCFCDAAFFIDSQCWKNSVPLRHGRVNFGRGGKTWMKLPGNK</sequence>
<dbReference type="InterPro" id="IPR036426">
    <property type="entry name" value="Bulb-type_lectin_dom_sf"/>
</dbReference>
<keyword evidence="1 4" id="KW-0732">Signal</keyword>
<dbReference type="Pfam" id="PF01453">
    <property type="entry name" value="B_lectin"/>
    <property type="match status" value="1"/>
</dbReference>
<evidence type="ECO:0000256" key="4">
    <source>
        <dbReference type="SAM" id="SignalP"/>
    </source>
</evidence>
<keyword evidence="2" id="KW-1015">Disulfide bond</keyword>
<dbReference type="SMART" id="SM00108">
    <property type="entry name" value="B_lectin"/>
    <property type="match status" value="1"/>
</dbReference>
<dbReference type="PANTHER" id="PTHR47976">
    <property type="entry name" value="G-TYPE LECTIN S-RECEPTOR-LIKE SERINE/THREONINE-PROTEIN KINASE SD2-5"/>
    <property type="match status" value="1"/>
</dbReference>
<protein>
    <recommendedName>
        <fullName evidence="5">Bulb-type lectin domain-containing protein</fullName>
    </recommendedName>
</protein>
<dbReference type="InterPro" id="IPR003609">
    <property type="entry name" value="Pan_app"/>
</dbReference>
<evidence type="ECO:0000256" key="1">
    <source>
        <dbReference type="ARBA" id="ARBA00022729"/>
    </source>
</evidence>
<dbReference type="PANTHER" id="PTHR47976:SF108">
    <property type="entry name" value="G-TYPE LECTIN S-RECEPTOR-LIKE SERINE_THREONINE-PROTEIN KINASE LECRK1"/>
    <property type="match status" value="1"/>
</dbReference>
<keyword evidence="7" id="KW-1185">Reference proteome</keyword>
<evidence type="ECO:0000313" key="6">
    <source>
        <dbReference type="EMBL" id="KAL3620427.1"/>
    </source>
</evidence>
<dbReference type="Pfam" id="PF08276">
    <property type="entry name" value="PAN_2"/>
    <property type="match status" value="1"/>
</dbReference>
<accession>A0ABD3BT17</accession>
<keyword evidence="3" id="KW-0325">Glycoprotein</keyword>
<dbReference type="SUPFAM" id="SSF51110">
    <property type="entry name" value="alpha-D-mannose-specific plant lectins"/>
    <property type="match status" value="2"/>
</dbReference>
<dbReference type="AlphaFoldDB" id="A0ABD3BT17"/>